<feature type="region of interest" description="Disordered" evidence="1">
    <location>
        <begin position="99"/>
        <end position="131"/>
    </location>
</feature>
<reference evidence="2" key="1">
    <citation type="journal article" date="2020" name="Stud. Mycol.">
        <title>101 Dothideomycetes genomes: a test case for predicting lifestyles and emergence of pathogens.</title>
        <authorList>
            <person name="Haridas S."/>
            <person name="Albert R."/>
            <person name="Binder M."/>
            <person name="Bloem J."/>
            <person name="Labutti K."/>
            <person name="Salamov A."/>
            <person name="Andreopoulos B."/>
            <person name="Baker S."/>
            <person name="Barry K."/>
            <person name="Bills G."/>
            <person name="Bluhm B."/>
            <person name="Cannon C."/>
            <person name="Castanera R."/>
            <person name="Culley D."/>
            <person name="Daum C."/>
            <person name="Ezra D."/>
            <person name="Gonzalez J."/>
            <person name="Henrissat B."/>
            <person name="Kuo A."/>
            <person name="Liang C."/>
            <person name="Lipzen A."/>
            <person name="Lutzoni F."/>
            <person name="Magnuson J."/>
            <person name="Mondo S."/>
            <person name="Nolan M."/>
            <person name="Ohm R."/>
            <person name="Pangilinan J."/>
            <person name="Park H.-J."/>
            <person name="Ramirez L."/>
            <person name="Alfaro M."/>
            <person name="Sun H."/>
            <person name="Tritt A."/>
            <person name="Yoshinaga Y."/>
            <person name="Zwiers L.-H."/>
            <person name="Turgeon B."/>
            <person name="Goodwin S."/>
            <person name="Spatafora J."/>
            <person name="Crous P."/>
            <person name="Grigoriev I."/>
        </authorList>
    </citation>
    <scope>NUCLEOTIDE SEQUENCE</scope>
    <source>
        <strain evidence="2">SCOH1-5</strain>
    </source>
</reference>
<dbReference type="AlphaFoldDB" id="A0A6A6FIC2"/>
<protein>
    <submittedName>
        <fullName evidence="2">Uncharacterized protein</fullName>
    </submittedName>
</protein>
<accession>A0A6A6FIC2</accession>
<feature type="region of interest" description="Disordered" evidence="1">
    <location>
        <begin position="59"/>
        <end position="87"/>
    </location>
</feature>
<evidence type="ECO:0000256" key="1">
    <source>
        <dbReference type="SAM" id="MobiDB-lite"/>
    </source>
</evidence>
<dbReference type="EMBL" id="ML992671">
    <property type="protein sequence ID" value="KAF2213219.1"/>
    <property type="molecule type" value="Genomic_DNA"/>
</dbReference>
<name>A0A6A6FIC2_9PEZI</name>
<organism evidence="2 3">
    <name type="scientific">Cercospora zeae-maydis SCOH1-5</name>
    <dbReference type="NCBI Taxonomy" id="717836"/>
    <lineage>
        <taxon>Eukaryota</taxon>
        <taxon>Fungi</taxon>
        <taxon>Dikarya</taxon>
        <taxon>Ascomycota</taxon>
        <taxon>Pezizomycotina</taxon>
        <taxon>Dothideomycetes</taxon>
        <taxon>Dothideomycetidae</taxon>
        <taxon>Mycosphaerellales</taxon>
        <taxon>Mycosphaerellaceae</taxon>
        <taxon>Cercospora</taxon>
    </lineage>
</organism>
<dbReference type="Proteomes" id="UP000799539">
    <property type="component" value="Unassembled WGS sequence"/>
</dbReference>
<sequence>MSLHLAHLHSVRDTIFDQRHDVLSKEADDRSLQFTGQVEQSESVAWLGKCDMRPVARTAGDFEPSERSTRNFGSMPRNLQGQLPPAPIDIWANEAPHVKSLAPSQGTAEPEWIQLKSRRGPPTAVDSGFRR</sequence>
<keyword evidence="3" id="KW-1185">Reference proteome</keyword>
<evidence type="ECO:0000313" key="3">
    <source>
        <dbReference type="Proteomes" id="UP000799539"/>
    </source>
</evidence>
<gene>
    <name evidence="2" type="ORF">CERZMDRAFT_96883</name>
</gene>
<proteinExistence type="predicted"/>
<evidence type="ECO:0000313" key="2">
    <source>
        <dbReference type="EMBL" id="KAF2213219.1"/>
    </source>
</evidence>